<dbReference type="EMBL" id="QJKJ01007250">
    <property type="protein sequence ID" value="RDX83782.1"/>
    <property type="molecule type" value="Genomic_DNA"/>
</dbReference>
<reference evidence="2" key="1">
    <citation type="submission" date="2018-05" db="EMBL/GenBank/DDBJ databases">
        <title>Draft genome of Mucuna pruriens seed.</title>
        <authorList>
            <person name="Nnadi N.E."/>
            <person name="Vos R."/>
            <person name="Hasami M.H."/>
            <person name="Devisetty U.K."/>
            <person name="Aguiy J.C."/>
        </authorList>
    </citation>
    <scope>NUCLEOTIDE SEQUENCE [LARGE SCALE GENOMIC DNA]</scope>
    <source>
        <strain evidence="2">JCA_2017</strain>
    </source>
</reference>
<name>A0A371FZT2_MUCPR</name>
<evidence type="ECO:0000313" key="2">
    <source>
        <dbReference type="EMBL" id="RDX83782.1"/>
    </source>
</evidence>
<evidence type="ECO:0000313" key="3">
    <source>
        <dbReference type="Proteomes" id="UP000257109"/>
    </source>
</evidence>
<feature type="region of interest" description="Disordered" evidence="1">
    <location>
        <begin position="232"/>
        <end position="295"/>
    </location>
</feature>
<feature type="non-terminal residue" evidence="2">
    <location>
        <position position="1"/>
    </location>
</feature>
<evidence type="ECO:0000256" key="1">
    <source>
        <dbReference type="SAM" id="MobiDB-lite"/>
    </source>
</evidence>
<dbReference type="AlphaFoldDB" id="A0A371FZT2"/>
<keyword evidence="3" id="KW-1185">Reference proteome</keyword>
<proteinExistence type="predicted"/>
<organism evidence="2 3">
    <name type="scientific">Mucuna pruriens</name>
    <name type="common">Velvet bean</name>
    <name type="synonym">Dolichos pruriens</name>
    <dbReference type="NCBI Taxonomy" id="157652"/>
    <lineage>
        <taxon>Eukaryota</taxon>
        <taxon>Viridiplantae</taxon>
        <taxon>Streptophyta</taxon>
        <taxon>Embryophyta</taxon>
        <taxon>Tracheophyta</taxon>
        <taxon>Spermatophyta</taxon>
        <taxon>Magnoliopsida</taxon>
        <taxon>eudicotyledons</taxon>
        <taxon>Gunneridae</taxon>
        <taxon>Pentapetalae</taxon>
        <taxon>rosids</taxon>
        <taxon>fabids</taxon>
        <taxon>Fabales</taxon>
        <taxon>Fabaceae</taxon>
        <taxon>Papilionoideae</taxon>
        <taxon>50 kb inversion clade</taxon>
        <taxon>NPAAA clade</taxon>
        <taxon>indigoferoid/millettioid clade</taxon>
        <taxon>Phaseoleae</taxon>
        <taxon>Mucuna</taxon>
    </lineage>
</organism>
<dbReference type="OrthoDB" id="1436751at2759"/>
<comment type="caution">
    <text evidence="2">The sequence shown here is derived from an EMBL/GenBank/DDBJ whole genome shotgun (WGS) entry which is preliminary data.</text>
</comment>
<feature type="compositionally biased region" description="Polar residues" evidence="1">
    <location>
        <begin position="240"/>
        <end position="259"/>
    </location>
</feature>
<protein>
    <submittedName>
        <fullName evidence="2">Uncharacterized protein</fullName>
    </submittedName>
</protein>
<gene>
    <name evidence="2" type="ORF">CR513_35270</name>
</gene>
<dbReference type="Proteomes" id="UP000257109">
    <property type="component" value="Unassembled WGS sequence"/>
</dbReference>
<accession>A0A371FZT2</accession>
<sequence length="295" mass="33040">MYETILRDLGVTLPFDYFAADVLQTLGVAPLQLHPNRWATMQAFRVIYQALAMIRQPLSSLVITLPGLANRLVGCPLCLSQNTDSRPLSLYWKLPIKFKGLYKGQLSLKDRVDLQLLEELPRGMNCKELKQGFDMEALIRKAVRVTKAKAALASTRDATAVEKEAVPTVAEKELDPNPKGLRKDPSRKAVDLALFKEKGAKAAYNTLDPNPVRTSPTFTKIKVLRAVGSALKRGRPLIKPNQQSRGSTVSSKARSSPITTREHARLATTHKRRREFMENMPRSSARTSKHQSRDR</sequence>